<dbReference type="Proteomes" id="UP000042958">
    <property type="component" value="Unassembled WGS sequence"/>
</dbReference>
<sequence>MRIPSIFNLLLFSLCLAVAAPSAAAAVASERSTHATSREHLKDIVTQILHSMETHNSHVLPLATVYKATENGHGASLAMMTLWRTIVKAESPSMLAIDTIQGSAYFATTVSEGNSKAEAVLRGRVKVVDGRITELELFINRTRGDDGYAFSSTELADNFKVLMSPPKNRVKASRAKLEAIGAAAWDSSDNLSVSVSDTCQFTEVGWKIIDTGVYGNESSSPLTCSWGTTRPTDLTARTSLVIDEELGFIVTSGLTQGKVYPYYGDISTFIPDSMSAPQKAQEAWFNEVKKQGNLTLVAPTEATGENLEVLQFFNDKLQALQFNVLLSGPNMTSSWV</sequence>
<feature type="signal peptide" evidence="1">
    <location>
        <begin position="1"/>
        <end position="25"/>
    </location>
</feature>
<proteinExistence type="predicted"/>
<dbReference type="OrthoDB" id="5229624at2759"/>
<name>A0A0F7TXE5_PENBI</name>
<evidence type="ECO:0000313" key="2">
    <source>
        <dbReference type="EMBL" id="CEJ60596.1"/>
    </source>
</evidence>
<accession>A0A0F7TXE5</accession>
<feature type="chain" id="PRO_5002522731" evidence="1">
    <location>
        <begin position="26"/>
        <end position="336"/>
    </location>
</feature>
<keyword evidence="3" id="KW-1185">Reference proteome</keyword>
<keyword evidence="1" id="KW-0732">Signal</keyword>
<evidence type="ECO:0000313" key="3">
    <source>
        <dbReference type="Proteomes" id="UP000042958"/>
    </source>
</evidence>
<organism evidence="2 3">
    <name type="scientific">Penicillium brasilianum</name>
    <dbReference type="NCBI Taxonomy" id="104259"/>
    <lineage>
        <taxon>Eukaryota</taxon>
        <taxon>Fungi</taxon>
        <taxon>Dikarya</taxon>
        <taxon>Ascomycota</taxon>
        <taxon>Pezizomycotina</taxon>
        <taxon>Eurotiomycetes</taxon>
        <taxon>Eurotiomycetidae</taxon>
        <taxon>Eurotiales</taxon>
        <taxon>Aspergillaceae</taxon>
        <taxon>Penicillium</taxon>
    </lineage>
</organism>
<dbReference type="EMBL" id="CDHK01000008">
    <property type="protein sequence ID" value="CEJ60596.1"/>
    <property type="molecule type" value="Genomic_DNA"/>
</dbReference>
<gene>
    <name evidence="2" type="ORF">PMG11_09165</name>
</gene>
<dbReference type="AlphaFoldDB" id="A0A0F7TXE5"/>
<evidence type="ECO:0000256" key="1">
    <source>
        <dbReference type="SAM" id="SignalP"/>
    </source>
</evidence>
<protein>
    <submittedName>
        <fullName evidence="2">Uncharacterized protein</fullName>
    </submittedName>
</protein>
<reference evidence="3" key="1">
    <citation type="journal article" date="2015" name="Genome Announc.">
        <title>Draft genome sequence of the fungus Penicillium brasilianum MG11.</title>
        <authorList>
            <person name="Horn F."/>
            <person name="Linde J."/>
            <person name="Mattern D.J."/>
            <person name="Walther G."/>
            <person name="Guthke R."/>
            <person name="Brakhage A.A."/>
            <person name="Valiante V."/>
        </authorList>
    </citation>
    <scope>NUCLEOTIDE SEQUENCE [LARGE SCALE GENOMIC DNA]</scope>
    <source>
        <strain evidence="3">MG11</strain>
    </source>
</reference>